<feature type="domain" description="UBA" evidence="2">
    <location>
        <begin position="128"/>
        <end position="175"/>
    </location>
</feature>
<dbReference type="InParanoid" id="A0A1X2HTU9"/>
<evidence type="ECO:0000256" key="1">
    <source>
        <dbReference type="SAM" id="MobiDB-lite"/>
    </source>
</evidence>
<evidence type="ECO:0000313" key="4">
    <source>
        <dbReference type="Proteomes" id="UP000242180"/>
    </source>
</evidence>
<dbReference type="Gene3D" id="1.10.8.10">
    <property type="entry name" value="DNA helicase RuvA subunit, C-terminal domain"/>
    <property type="match status" value="1"/>
</dbReference>
<dbReference type="STRING" id="13706.A0A1X2HTU9"/>
<proteinExistence type="predicted"/>
<feature type="region of interest" description="Disordered" evidence="1">
    <location>
        <begin position="277"/>
        <end position="336"/>
    </location>
</feature>
<dbReference type="InterPro" id="IPR000008">
    <property type="entry name" value="C2_dom"/>
</dbReference>
<dbReference type="InterPro" id="IPR039725">
    <property type="entry name" value="CC2D1A/B"/>
</dbReference>
<dbReference type="Proteomes" id="UP000242180">
    <property type="component" value="Unassembled WGS sequence"/>
</dbReference>
<feature type="compositionally biased region" description="Acidic residues" evidence="1">
    <location>
        <begin position="98"/>
        <end position="111"/>
    </location>
</feature>
<dbReference type="PANTHER" id="PTHR13076">
    <property type="entry name" value="COILED-COIL AND C2 DOMAIN-CONTAINING PROTEIN 1-LIKE"/>
    <property type="match status" value="1"/>
</dbReference>
<dbReference type="AlphaFoldDB" id="A0A1X2HTU9"/>
<accession>A0A1X2HTU9</accession>
<dbReference type="PANTHER" id="PTHR13076:SF9">
    <property type="entry name" value="COILED-COIL AND C2 DOMAIN-CONTAINING PROTEIN 1-LIKE"/>
    <property type="match status" value="1"/>
</dbReference>
<feature type="compositionally biased region" description="Polar residues" evidence="1">
    <location>
        <begin position="729"/>
        <end position="742"/>
    </location>
</feature>
<feature type="region of interest" description="Disordered" evidence="1">
    <location>
        <begin position="172"/>
        <end position="210"/>
    </location>
</feature>
<sequence length="877" mass="96140">MFGKRPAESRPDAKPFDVDNIDDFLQSTLADIDQGDDEAGLDDPDLLRQLQELDPSSATKKKQPQAAAAARVAAKPRQQPNPDQELDLDSYAALAQDGDVDEDVQLDDNDLNDPGLLGELSKLSKDGEADDTTVAPSNENTQQLMSMGFSPHQAQNALEKYDGDLERATNFLLDASQGNQQEPLAQQPQPSISARSDVSMAQAPGPEPDVALDTVMHDVTPGTPAEAIEDEESFIQRASPEEIQRQAQHYQKLALAAKRQGDKKKAVEYMRHSKAYSSQLQQKISEPVRQLAPEPKEKESPLMETDGFQQQPAAPSSPATSLPPVPSAHASTRDQNKLRDVLNSIIKRQKEYKDAAVHYKNIGNLSLAKDMVVVSKDLLRMGIHVKQDEAADLTAIEQKIPAPPDLNQGDGKIRAIQQVEPAAPTTLEHLESQLTYQIDVCHNLAIQNAHKPKASGKVLSDASNHWAELEQAFTADLVSLRSRRDQQLLKTPQLHYEQVQYMYKNVLDHIAPNQMELKIVRGTGLQSLDISSNVEPYVAWDFGGWPPENTAQAPQGKGETPIQKSSSPEFNFVAQIPIARGNRLFHRYVQRKKLTLEVFHNRYTYGFFRRPILLGKSLQHKTSISGMFELTDGSRRKTGGKIEVHVNLREPLTGEDAVKRAERWLVIDEFSHSTSQLLAAAGLSLGAPPSAAASSAAQRQPSPTNESLTPTTPSVIEPKSVTASAPPRSGSSRLSSAQNDELQQAEDEFNSVDSLVSNMVLEHETNAVAGALSGGGGGGSKLLSGASKDDLMDRKQALDIKMNMLVIQVQTGMLDMDTYLDNVRKRMERDRELAVIFKKHNRLDLAKAALTRKKIMQNEVEEAAAAMAAGEGDGGEE</sequence>
<name>A0A1X2HTU9_SYNRA</name>
<keyword evidence="4" id="KW-1185">Reference proteome</keyword>
<dbReference type="SMART" id="SM00165">
    <property type="entry name" value="UBA"/>
    <property type="match status" value="1"/>
</dbReference>
<dbReference type="CDD" id="cd14297">
    <property type="entry name" value="UBA2_spUBP14_like"/>
    <property type="match status" value="1"/>
</dbReference>
<dbReference type="InterPro" id="IPR009060">
    <property type="entry name" value="UBA-like_sf"/>
</dbReference>
<dbReference type="PROSITE" id="PS50030">
    <property type="entry name" value="UBA"/>
    <property type="match status" value="1"/>
</dbReference>
<dbReference type="GO" id="GO:0001227">
    <property type="term" value="F:DNA-binding transcription repressor activity, RNA polymerase II-specific"/>
    <property type="evidence" value="ECO:0007669"/>
    <property type="project" value="InterPro"/>
</dbReference>
<gene>
    <name evidence="3" type="ORF">BCR43DRAFT_482474</name>
</gene>
<dbReference type="InterPro" id="IPR015940">
    <property type="entry name" value="UBA"/>
</dbReference>
<feature type="compositionally biased region" description="Polar residues" evidence="1">
    <location>
        <begin position="698"/>
        <end position="714"/>
    </location>
</feature>
<dbReference type="OrthoDB" id="19996at2759"/>
<feature type="compositionally biased region" description="Polar residues" evidence="1">
    <location>
        <begin position="176"/>
        <end position="196"/>
    </location>
</feature>
<dbReference type="Pfam" id="PF00168">
    <property type="entry name" value="C2"/>
    <property type="match status" value="1"/>
</dbReference>
<evidence type="ECO:0000259" key="2">
    <source>
        <dbReference type="PROSITE" id="PS50030"/>
    </source>
</evidence>
<reference evidence="3 4" key="1">
    <citation type="submission" date="2016-07" db="EMBL/GenBank/DDBJ databases">
        <title>Pervasive Adenine N6-methylation of Active Genes in Fungi.</title>
        <authorList>
            <consortium name="DOE Joint Genome Institute"/>
            <person name="Mondo S.J."/>
            <person name="Dannebaum R.O."/>
            <person name="Kuo R.C."/>
            <person name="Labutti K."/>
            <person name="Haridas S."/>
            <person name="Kuo A."/>
            <person name="Salamov A."/>
            <person name="Ahrendt S.R."/>
            <person name="Lipzen A."/>
            <person name="Sullivan W."/>
            <person name="Andreopoulos W.B."/>
            <person name="Clum A."/>
            <person name="Lindquist E."/>
            <person name="Daum C."/>
            <person name="Ramamoorthy G.K."/>
            <person name="Gryganskyi A."/>
            <person name="Culley D."/>
            <person name="Magnuson J.K."/>
            <person name="James T.Y."/>
            <person name="O'Malley M.A."/>
            <person name="Stajich J.E."/>
            <person name="Spatafora J.W."/>
            <person name="Visel A."/>
            <person name="Grigoriev I.V."/>
        </authorList>
    </citation>
    <scope>NUCLEOTIDE SEQUENCE [LARGE SCALE GENOMIC DNA]</scope>
    <source>
        <strain evidence="3 4">NRRL 2496</strain>
    </source>
</reference>
<dbReference type="SUPFAM" id="SSF46934">
    <property type="entry name" value="UBA-like"/>
    <property type="match status" value="1"/>
</dbReference>
<dbReference type="OMA" id="PPLHYEQ"/>
<dbReference type="InterPro" id="IPR035892">
    <property type="entry name" value="C2_domain_sf"/>
</dbReference>
<evidence type="ECO:0000313" key="3">
    <source>
        <dbReference type="EMBL" id="ORZ02963.1"/>
    </source>
</evidence>
<dbReference type="Pfam" id="PF00627">
    <property type="entry name" value="UBA"/>
    <property type="match status" value="1"/>
</dbReference>
<comment type="caution">
    <text evidence="3">The sequence shown here is derived from an EMBL/GenBank/DDBJ whole genome shotgun (WGS) entry which is preliminary data.</text>
</comment>
<protein>
    <recommendedName>
        <fullName evidence="2">UBA domain-containing protein</fullName>
    </recommendedName>
</protein>
<dbReference type="SUPFAM" id="SSF49562">
    <property type="entry name" value="C2 domain (Calcium/lipid-binding domain, CaLB)"/>
    <property type="match status" value="1"/>
</dbReference>
<dbReference type="Gene3D" id="2.60.40.150">
    <property type="entry name" value="C2 domain"/>
    <property type="match status" value="1"/>
</dbReference>
<organism evidence="3 4">
    <name type="scientific">Syncephalastrum racemosum</name>
    <name type="common">Filamentous fungus</name>
    <dbReference type="NCBI Taxonomy" id="13706"/>
    <lineage>
        <taxon>Eukaryota</taxon>
        <taxon>Fungi</taxon>
        <taxon>Fungi incertae sedis</taxon>
        <taxon>Mucoromycota</taxon>
        <taxon>Mucoromycotina</taxon>
        <taxon>Mucoromycetes</taxon>
        <taxon>Mucorales</taxon>
        <taxon>Syncephalastraceae</taxon>
        <taxon>Syncephalastrum</taxon>
    </lineage>
</organism>
<dbReference type="EMBL" id="MCGN01000001">
    <property type="protein sequence ID" value="ORZ02963.1"/>
    <property type="molecule type" value="Genomic_DNA"/>
</dbReference>
<feature type="region of interest" description="Disordered" evidence="1">
    <location>
        <begin position="689"/>
        <end position="745"/>
    </location>
</feature>
<feature type="region of interest" description="Disordered" evidence="1">
    <location>
        <begin position="52"/>
        <end position="137"/>
    </location>
</feature>
<feature type="compositionally biased region" description="Low complexity" evidence="1">
    <location>
        <begin position="64"/>
        <end position="80"/>
    </location>
</feature>